<dbReference type="PANTHER" id="PTHR34512">
    <property type="entry name" value="CELL SURFACE PROTEIN"/>
    <property type="match status" value="1"/>
</dbReference>
<dbReference type="InterPro" id="IPR011047">
    <property type="entry name" value="Quinoprotein_ADH-like_sf"/>
</dbReference>
<evidence type="ECO:0000259" key="1">
    <source>
        <dbReference type="Pfam" id="PF13360"/>
    </source>
</evidence>
<dbReference type="EMBL" id="CP147982">
    <property type="protein sequence ID" value="WXK81415.1"/>
    <property type="molecule type" value="Genomic_DNA"/>
</dbReference>
<dbReference type="InterPro" id="IPR002372">
    <property type="entry name" value="PQQ_rpt_dom"/>
</dbReference>
<evidence type="ECO:0000313" key="2">
    <source>
        <dbReference type="EMBL" id="WXK81415.1"/>
    </source>
</evidence>
<accession>A0ABZ2QZN1</accession>
<dbReference type="InterPro" id="IPR015943">
    <property type="entry name" value="WD40/YVTN_repeat-like_dom_sf"/>
</dbReference>
<dbReference type="Proteomes" id="UP001626628">
    <property type="component" value="Chromosome"/>
</dbReference>
<reference evidence="2 3" key="1">
    <citation type="submission" date="2024-03" db="EMBL/GenBank/DDBJ databases">
        <title>The complete genome of Streptomyces sirii sp.nov.</title>
        <authorList>
            <person name="Zakalyukina Y.V."/>
            <person name="Belik A.R."/>
            <person name="Biryukov M.V."/>
            <person name="Baturina O.A."/>
            <person name="Kabilov M.R."/>
        </authorList>
    </citation>
    <scope>NUCLEOTIDE SEQUENCE [LARGE SCALE GENOMIC DNA]</scope>
    <source>
        <strain evidence="2 3">BP-8</strain>
    </source>
</reference>
<keyword evidence="3" id="KW-1185">Reference proteome</keyword>
<evidence type="ECO:0000313" key="3">
    <source>
        <dbReference type="Proteomes" id="UP001626628"/>
    </source>
</evidence>
<dbReference type="PANTHER" id="PTHR34512:SF30">
    <property type="entry name" value="OUTER MEMBRANE PROTEIN ASSEMBLY FACTOR BAMB"/>
    <property type="match status" value="1"/>
</dbReference>
<dbReference type="Pfam" id="PF13360">
    <property type="entry name" value="PQQ_2"/>
    <property type="match status" value="1"/>
</dbReference>
<proteinExistence type="predicted"/>
<dbReference type="InterPro" id="IPR018391">
    <property type="entry name" value="PQQ_b-propeller_rpt"/>
</dbReference>
<dbReference type="Gene3D" id="2.130.10.10">
    <property type="entry name" value="YVTN repeat-like/Quinoprotein amine dehydrogenase"/>
    <property type="match status" value="1"/>
</dbReference>
<gene>
    <name evidence="2" type="ORF">WAB15_04745</name>
</gene>
<dbReference type="SMART" id="SM00564">
    <property type="entry name" value="PQQ"/>
    <property type="match status" value="2"/>
</dbReference>
<sequence length="144" mass="15973">MHALNAVTGAVRWTAPAFSTKSYESPVIAADADSVYLTWSEDLDLDHQLTTVQAYDARTGRPRWRAERTESSYSAVTAPGHHLIVGYLDDWYGYDTRSGRARWRVSSGEDGTASTPPLVADGVVYRANEEGVRAIRLSQRPEEL</sequence>
<name>A0ABZ2QZN1_9ACTN</name>
<dbReference type="SUPFAM" id="SSF50998">
    <property type="entry name" value="Quinoprotein alcohol dehydrogenase-like"/>
    <property type="match status" value="1"/>
</dbReference>
<feature type="domain" description="Pyrrolo-quinoline quinone repeat" evidence="1">
    <location>
        <begin position="51"/>
        <end position="136"/>
    </location>
</feature>
<protein>
    <submittedName>
        <fullName evidence="2">PQQ-binding-like beta-propeller repeat protein</fullName>
    </submittedName>
</protein>
<organism evidence="2 3">
    <name type="scientific">Streptomyces sirii</name>
    <dbReference type="NCBI Taxonomy" id="3127701"/>
    <lineage>
        <taxon>Bacteria</taxon>
        <taxon>Bacillati</taxon>
        <taxon>Actinomycetota</taxon>
        <taxon>Actinomycetes</taxon>
        <taxon>Kitasatosporales</taxon>
        <taxon>Streptomycetaceae</taxon>
        <taxon>Streptomyces</taxon>
    </lineage>
</organism>